<feature type="region of interest" description="Disordered" evidence="1">
    <location>
        <begin position="55"/>
        <end position="116"/>
    </location>
</feature>
<feature type="compositionally biased region" description="Low complexity" evidence="1">
    <location>
        <begin position="196"/>
        <end position="221"/>
    </location>
</feature>
<evidence type="ECO:0000313" key="2">
    <source>
        <dbReference type="EMBL" id="CAB1413986.1"/>
    </source>
</evidence>
<evidence type="ECO:0000256" key="1">
    <source>
        <dbReference type="SAM" id="MobiDB-lite"/>
    </source>
</evidence>
<dbReference type="EMBL" id="CADEAL010000080">
    <property type="protein sequence ID" value="CAB1413986.1"/>
    <property type="molecule type" value="Genomic_DNA"/>
</dbReference>
<comment type="caution">
    <text evidence="2">The sequence shown here is derived from an EMBL/GenBank/DDBJ whole genome shotgun (WGS) entry which is preliminary data.</text>
</comment>
<dbReference type="Proteomes" id="UP001153269">
    <property type="component" value="Unassembled WGS sequence"/>
</dbReference>
<sequence length="338" mass="36258">MYSLHVAYRYTRQPGGLTAAGNQTKHNLPVLRFIWLHGIDSENHIQRQFLSRCASSRPPARAWKPPSVSSTSVRFQNSPAQENQIGTSLRSPETPGPGPTAASPVGGGDTGPLWQHVDPSLLHPLPLMDRVSPLQRAFQAIRDEEERGEEERPAADWTSSVVLPSGVDVSLPAHTEWRLCDCKDQFKLCLRLGPGASGSPKSSGAFKGTRCSSGQGQSGSSYHAPVLQTQGPSDKKSQDIPEFTSCLLSCLLSIEQTVMNPSSCRLTSVFFSSFLSVSCCVSIMLQREDGAQTTVSTKGHKRPHGSFTPSSVGPVGPPQATGFGIQMLSLGAAAHSRI</sequence>
<organism evidence="2 3">
    <name type="scientific">Pleuronectes platessa</name>
    <name type="common">European plaice</name>
    <dbReference type="NCBI Taxonomy" id="8262"/>
    <lineage>
        <taxon>Eukaryota</taxon>
        <taxon>Metazoa</taxon>
        <taxon>Chordata</taxon>
        <taxon>Craniata</taxon>
        <taxon>Vertebrata</taxon>
        <taxon>Euteleostomi</taxon>
        <taxon>Actinopterygii</taxon>
        <taxon>Neopterygii</taxon>
        <taxon>Teleostei</taxon>
        <taxon>Neoteleostei</taxon>
        <taxon>Acanthomorphata</taxon>
        <taxon>Carangaria</taxon>
        <taxon>Pleuronectiformes</taxon>
        <taxon>Pleuronectoidei</taxon>
        <taxon>Pleuronectidae</taxon>
        <taxon>Pleuronectes</taxon>
    </lineage>
</organism>
<feature type="region of interest" description="Disordered" evidence="1">
    <location>
        <begin position="196"/>
        <end position="238"/>
    </location>
</feature>
<proteinExistence type="predicted"/>
<feature type="compositionally biased region" description="Polar residues" evidence="1">
    <location>
        <begin position="67"/>
        <end position="91"/>
    </location>
</feature>
<accession>A0A9N7Y5W3</accession>
<feature type="region of interest" description="Disordered" evidence="1">
    <location>
        <begin position="292"/>
        <end position="314"/>
    </location>
</feature>
<evidence type="ECO:0000313" key="3">
    <source>
        <dbReference type="Proteomes" id="UP001153269"/>
    </source>
</evidence>
<protein>
    <submittedName>
        <fullName evidence="2">Uncharacterized protein</fullName>
    </submittedName>
</protein>
<name>A0A9N7Y5W3_PLEPL</name>
<keyword evidence="3" id="KW-1185">Reference proteome</keyword>
<dbReference type="AlphaFoldDB" id="A0A9N7Y5W3"/>
<reference evidence="2" key="1">
    <citation type="submission" date="2020-03" db="EMBL/GenBank/DDBJ databases">
        <authorList>
            <person name="Weist P."/>
        </authorList>
    </citation>
    <scope>NUCLEOTIDE SEQUENCE</scope>
</reference>
<gene>
    <name evidence="2" type="ORF">PLEPLA_LOCUS1689</name>
</gene>